<dbReference type="PANTHER" id="PTHR37816">
    <property type="entry name" value="YALI0E33011P"/>
    <property type="match status" value="1"/>
</dbReference>
<evidence type="ECO:0000313" key="1">
    <source>
        <dbReference type="EMBL" id="PRZ47621.1"/>
    </source>
</evidence>
<dbReference type="SUPFAM" id="SSF52540">
    <property type="entry name" value="P-loop containing nucleoside triphosphate hydrolases"/>
    <property type="match status" value="1"/>
</dbReference>
<dbReference type="OrthoDB" id="7210594at2"/>
<evidence type="ECO:0000313" key="2">
    <source>
        <dbReference type="Proteomes" id="UP000237718"/>
    </source>
</evidence>
<dbReference type="EMBL" id="PVUF01000006">
    <property type="protein sequence ID" value="PRZ47621.1"/>
    <property type="molecule type" value="Genomic_DNA"/>
</dbReference>
<proteinExistence type="predicted"/>
<comment type="caution">
    <text evidence="1">The sequence shown here is derived from an EMBL/GenBank/DDBJ whole genome shotgun (WGS) entry which is preliminary data.</text>
</comment>
<gene>
    <name evidence="1" type="ORF">CLV89_106154</name>
</gene>
<dbReference type="Proteomes" id="UP000237718">
    <property type="component" value="Unassembled WGS sequence"/>
</dbReference>
<dbReference type="RefSeq" id="WP_106163877.1">
    <property type="nucleotide sequence ID" value="NZ_PVUF01000006.1"/>
</dbReference>
<dbReference type="PANTHER" id="PTHR37816:SF3">
    <property type="entry name" value="MODULATES DNA TOPOLOGY"/>
    <property type="match status" value="1"/>
</dbReference>
<dbReference type="InterPro" id="IPR052922">
    <property type="entry name" value="Cytidylate_Kinase-2"/>
</dbReference>
<accession>A0A2T1AGC9</accession>
<keyword evidence="1" id="KW-0418">Kinase</keyword>
<dbReference type="AlphaFoldDB" id="A0A2T1AGC9"/>
<reference evidence="1 2" key="1">
    <citation type="submission" date="2018-03" db="EMBL/GenBank/DDBJ databases">
        <title>Genomic Encyclopedia of Archaeal and Bacterial Type Strains, Phase II (KMG-II): from individual species to whole genera.</title>
        <authorList>
            <person name="Goeker M."/>
        </authorList>
    </citation>
    <scope>NUCLEOTIDE SEQUENCE [LARGE SCALE GENOMIC DNA]</scope>
    <source>
        <strain evidence="1 2">DSM 25328</strain>
    </source>
</reference>
<dbReference type="Gene3D" id="3.40.50.300">
    <property type="entry name" value="P-loop containing nucleotide triphosphate hydrolases"/>
    <property type="match status" value="1"/>
</dbReference>
<dbReference type="InterPro" id="IPR027417">
    <property type="entry name" value="P-loop_NTPase"/>
</dbReference>
<dbReference type="GO" id="GO:0016301">
    <property type="term" value="F:kinase activity"/>
    <property type="evidence" value="ECO:0007669"/>
    <property type="project" value="UniProtKB-KW"/>
</dbReference>
<sequence length="183" mass="21179">MQRVMILGQPGSGKSTLAQKLGARTGLPVFHIDHIHWSPGWVERPRDEKNRLCAEVHARAQWIFEGGHSATWAERLARADTVIWLDVPLGRRIWRVIRRSLFYWGRSRPDMPEGCPERFSLEFYRFIWRTRRSSRDQIRRLITQARAEKSVHVLHTLRDVDRFLDSLSANQTGGTPTGGIQTG</sequence>
<name>A0A2T1AGC9_TRISK</name>
<keyword evidence="1" id="KW-0808">Transferase</keyword>
<protein>
    <submittedName>
        <fullName evidence="1">Adenylate kinase family enzyme</fullName>
    </submittedName>
</protein>
<organism evidence="1 2">
    <name type="scientific">Tritonibacter scottomollicae</name>
    <name type="common">Epibacterium scottomollicae</name>
    <dbReference type="NCBI Taxonomy" id="483013"/>
    <lineage>
        <taxon>Bacteria</taxon>
        <taxon>Pseudomonadati</taxon>
        <taxon>Pseudomonadota</taxon>
        <taxon>Alphaproteobacteria</taxon>
        <taxon>Rhodobacterales</taxon>
        <taxon>Paracoccaceae</taxon>
        <taxon>Tritonibacter</taxon>
    </lineage>
</organism>